<name>A0A078ATZ3_STYLE</name>
<dbReference type="InterPro" id="IPR012972">
    <property type="entry name" value="NLE"/>
</dbReference>
<dbReference type="FunCoup" id="A0A078ATZ3">
    <property type="interactions" value="375"/>
</dbReference>
<accession>A0A078ATZ3</accession>
<evidence type="ECO:0000259" key="6">
    <source>
        <dbReference type="Pfam" id="PF08154"/>
    </source>
</evidence>
<dbReference type="Gene3D" id="2.130.10.10">
    <property type="entry name" value="YVTN repeat-like/Quinoprotein amine dehydrogenase"/>
    <property type="match status" value="1"/>
</dbReference>
<dbReference type="InterPro" id="IPR036322">
    <property type="entry name" value="WD40_repeat_dom_sf"/>
</dbReference>
<dbReference type="PROSITE" id="PS00678">
    <property type="entry name" value="WD_REPEATS_1"/>
    <property type="match status" value="5"/>
</dbReference>
<dbReference type="PANTHER" id="PTHR19848">
    <property type="entry name" value="WD40 REPEAT PROTEIN"/>
    <property type="match status" value="1"/>
</dbReference>
<feature type="repeat" description="WD" evidence="5">
    <location>
        <begin position="426"/>
        <end position="467"/>
    </location>
</feature>
<keyword evidence="8" id="KW-1185">Reference proteome</keyword>
<feature type="repeat" description="WD" evidence="5">
    <location>
        <begin position="174"/>
        <end position="215"/>
    </location>
</feature>
<dbReference type="InterPro" id="IPR020472">
    <property type="entry name" value="WD40_PAC1"/>
</dbReference>
<feature type="repeat" description="WD" evidence="5">
    <location>
        <begin position="264"/>
        <end position="304"/>
    </location>
</feature>
<dbReference type="Pfam" id="PF00400">
    <property type="entry name" value="WD40"/>
    <property type="match status" value="7"/>
</dbReference>
<dbReference type="AlphaFoldDB" id="A0A078ATZ3"/>
<dbReference type="Pfam" id="PF08154">
    <property type="entry name" value="NLE"/>
    <property type="match status" value="1"/>
</dbReference>
<dbReference type="InterPro" id="IPR019775">
    <property type="entry name" value="WD40_repeat_CS"/>
</dbReference>
<dbReference type="PRINTS" id="PR00320">
    <property type="entry name" value="GPROTEINBRPT"/>
</dbReference>
<dbReference type="SMART" id="SM00320">
    <property type="entry name" value="WD40"/>
    <property type="match status" value="8"/>
</dbReference>
<dbReference type="EMBL" id="CCKQ01012694">
    <property type="protein sequence ID" value="CDW84313.1"/>
    <property type="molecule type" value="Genomic_DNA"/>
</dbReference>
<dbReference type="OrthoDB" id="10267436at2759"/>
<feature type="domain" description="NLE" evidence="6">
    <location>
        <begin position="34"/>
        <end position="94"/>
    </location>
</feature>
<proteinExistence type="predicted"/>
<comment type="subcellular location">
    <subcellularLocation>
        <location evidence="1">Nucleus</location>
        <location evidence="1">Nucleolus</location>
    </subcellularLocation>
</comment>
<dbReference type="InterPro" id="IPR001680">
    <property type="entry name" value="WD40_rpt"/>
</dbReference>
<keyword evidence="3" id="KW-0677">Repeat</keyword>
<dbReference type="GO" id="GO:0005730">
    <property type="term" value="C:nucleolus"/>
    <property type="evidence" value="ECO:0007669"/>
    <property type="project" value="UniProtKB-SubCell"/>
</dbReference>
<evidence type="ECO:0000313" key="7">
    <source>
        <dbReference type="EMBL" id="CDW84313.1"/>
    </source>
</evidence>
<dbReference type="InterPro" id="IPR001632">
    <property type="entry name" value="WD40_G-protein_beta-like"/>
</dbReference>
<feature type="repeat" description="WD" evidence="5">
    <location>
        <begin position="384"/>
        <end position="425"/>
    </location>
</feature>
<reference evidence="7 8" key="1">
    <citation type="submission" date="2014-06" db="EMBL/GenBank/DDBJ databases">
        <authorList>
            <person name="Swart Estienne"/>
        </authorList>
    </citation>
    <scope>NUCLEOTIDE SEQUENCE [LARGE SCALE GENOMIC DNA]</scope>
    <source>
        <strain evidence="7 8">130c</strain>
    </source>
</reference>
<keyword evidence="2 5" id="KW-0853">WD repeat</keyword>
<dbReference type="PRINTS" id="PR00319">
    <property type="entry name" value="GPROTEINB"/>
</dbReference>
<dbReference type="CDD" id="cd00200">
    <property type="entry name" value="WD40"/>
    <property type="match status" value="1"/>
</dbReference>
<feature type="repeat" description="WD" evidence="5">
    <location>
        <begin position="217"/>
        <end position="263"/>
    </location>
</feature>
<evidence type="ECO:0000256" key="1">
    <source>
        <dbReference type="ARBA" id="ARBA00004604"/>
    </source>
</evidence>
<dbReference type="OMA" id="AWEPYHR"/>
<organism evidence="7 8">
    <name type="scientific">Stylonychia lemnae</name>
    <name type="common">Ciliate</name>
    <dbReference type="NCBI Taxonomy" id="5949"/>
    <lineage>
        <taxon>Eukaryota</taxon>
        <taxon>Sar</taxon>
        <taxon>Alveolata</taxon>
        <taxon>Ciliophora</taxon>
        <taxon>Intramacronucleata</taxon>
        <taxon>Spirotrichea</taxon>
        <taxon>Stichotrichia</taxon>
        <taxon>Sporadotrichida</taxon>
        <taxon>Oxytrichidae</taxon>
        <taxon>Stylonychinae</taxon>
        <taxon>Stylonychia</taxon>
    </lineage>
</organism>
<keyword evidence="4" id="KW-0539">Nucleus</keyword>
<dbReference type="PROSITE" id="PS50294">
    <property type="entry name" value="WD_REPEATS_REGION"/>
    <property type="match status" value="7"/>
</dbReference>
<evidence type="ECO:0000256" key="4">
    <source>
        <dbReference type="ARBA" id="ARBA00023242"/>
    </source>
</evidence>
<feature type="repeat" description="WD" evidence="5">
    <location>
        <begin position="468"/>
        <end position="501"/>
    </location>
</feature>
<gene>
    <name evidence="7" type="primary">Contig14057.g14987</name>
    <name evidence="7" type="ORF">STYLEM_13373</name>
</gene>
<dbReference type="PANTHER" id="PTHR19848:SF0">
    <property type="entry name" value="NOTCHLESS PROTEIN HOMOLOG 1"/>
    <property type="match status" value="1"/>
</dbReference>
<protein>
    <submittedName>
        <fullName evidence="7">Notchless protein homolog 1</fullName>
    </submittedName>
</protein>
<dbReference type="GO" id="GO:0000027">
    <property type="term" value="P:ribosomal large subunit assembly"/>
    <property type="evidence" value="ECO:0007669"/>
    <property type="project" value="TreeGrafter"/>
</dbReference>
<dbReference type="PROSITE" id="PS50082">
    <property type="entry name" value="WD_REPEATS_2"/>
    <property type="match status" value="7"/>
</dbReference>
<dbReference type="Proteomes" id="UP000039865">
    <property type="component" value="Unassembled WGS sequence"/>
</dbReference>
<evidence type="ECO:0000256" key="2">
    <source>
        <dbReference type="ARBA" id="ARBA00022574"/>
    </source>
</evidence>
<dbReference type="InterPro" id="IPR015943">
    <property type="entry name" value="WD40/YVTN_repeat-like_dom_sf"/>
</dbReference>
<dbReference type="InParanoid" id="A0A078ATZ3"/>
<evidence type="ECO:0000313" key="8">
    <source>
        <dbReference type="Proteomes" id="UP000039865"/>
    </source>
</evidence>
<feature type="repeat" description="WD" evidence="5">
    <location>
        <begin position="132"/>
        <end position="173"/>
    </location>
</feature>
<evidence type="ECO:0000256" key="5">
    <source>
        <dbReference type="PROSITE-ProRule" id="PRU00221"/>
    </source>
</evidence>
<dbReference type="SUPFAM" id="SSF50978">
    <property type="entry name" value="WD40 repeat-like"/>
    <property type="match status" value="1"/>
</dbReference>
<evidence type="ECO:0000256" key="3">
    <source>
        <dbReference type="ARBA" id="ARBA00022737"/>
    </source>
</evidence>
<sequence length="501" mass="56787">MEGLRKRQKQAHINPEEQLKAALKQETKIEKAEVRIKFQDVEGNQLAEEIMIDSTASKMDLNKLIDQIIGAEEKQIYQFYLDDKEVRTSIKEALDKAMKTNKNIKSETIIPLTYKPEAMFRIRPITRASSTLEGHSEAILSVAFSPDGKSLASGSGDTTVRIWDLLTETPLETCVGHKHWVLFVSYSPDCKKIASGGMDHAIFVWNAEDGKQIGKPLKGHKNFVTSISWQPMISSYESRHMASSSKDQSVRVWDTNNSTCLKIFTSHTASVTKVLWGGEGLIYSASQDRTIKVWDFDSGSMTQELKGHAHWVNTLALSTDYVLRTGCYDHTQKEFEDSKQMQKYAIERYEKIKDPQGERLVSGSDDLTMYMWQPKQGNKHMARLSGHQGLINMVTFSPDGFYLASASFDKSIKLWDGRSGKFLTSFRGHVQSVYQIAWSADSRLIVSGSKDSTLKVWDIEKRKLMFDLPGHADEIYAVDWSPDGEKVASGSKDRMLRIWRN</sequence>